<dbReference type="Proteomes" id="UP000188533">
    <property type="component" value="Unassembled WGS sequence"/>
</dbReference>
<accession>A0A1Q3ELW8</accession>
<feature type="region of interest" description="Disordered" evidence="5">
    <location>
        <begin position="751"/>
        <end position="788"/>
    </location>
</feature>
<gene>
    <name evidence="7" type="ORF">LENED_010250</name>
</gene>
<protein>
    <recommendedName>
        <fullName evidence="6">Telomeric single stranded DNA binding POT1/Cdc13 domain-containing protein</fullName>
    </recommendedName>
</protein>
<evidence type="ECO:0000256" key="2">
    <source>
        <dbReference type="ARBA" id="ARBA00022454"/>
    </source>
</evidence>
<proteinExistence type="predicted"/>
<dbReference type="Pfam" id="PF02765">
    <property type="entry name" value="POT1"/>
    <property type="match status" value="1"/>
</dbReference>
<dbReference type="PANTHER" id="PTHR14513:SF0">
    <property type="entry name" value="PROTECTION OF TELOMERES PROTEIN 1"/>
    <property type="match status" value="1"/>
</dbReference>
<organism evidence="7 8">
    <name type="scientific">Lentinula edodes</name>
    <name type="common">Shiitake mushroom</name>
    <name type="synonym">Lentinus edodes</name>
    <dbReference type="NCBI Taxonomy" id="5353"/>
    <lineage>
        <taxon>Eukaryota</taxon>
        <taxon>Fungi</taxon>
        <taxon>Dikarya</taxon>
        <taxon>Basidiomycota</taxon>
        <taxon>Agaricomycotina</taxon>
        <taxon>Agaricomycetes</taxon>
        <taxon>Agaricomycetidae</taxon>
        <taxon>Agaricales</taxon>
        <taxon>Marasmiineae</taxon>
        <taxon>Omphalotaceae</taxon>
        <taxon>Lentinula</taxon>
    </lineage>
</organism>
<keyword evidence="4" id="KW-0238">DNA-binding</keyword>
<dbReference type="GO" id="GO:0016233">
    <property type="term" value="P:telomere capping"/>
    <property type="evidence" value="ECO:0007669"/>
    <property type="project" value="TreeGrafter"/>
</dbReference>
<evidence type="ECO:0000313" key="7">
    <source>
        <dbReference type="EMBL" id="GAW08203.1"/>
    </source>
</evidence>
<evidence type="ECO:0000259" key="6">
    <source>
        <dbReference type="Pfam" id="PF02765"/>
    </source>
</evidence>
<dbReference type="GO" id="GO:0098505">
    <property type="term" value="F:G-rich strand telomeric DNA binding"/>
    <property type="evidence" value="ECO:0007669"/>
    <property type="project" value="TreeGrafter"/>
</dbReference>
<dbReference type="AlphaFoldDB" id="A0A1Q3ELW8"/>
<dbReference type="InterPro" id="IPR012340">
    <property type="entry name" value="NA-bd_OB-fold"/>
</dbReference>
<evidence type="ECO:0000256" key="4">
    <source>
        <dbReference type="ARBA" id="ARBA00023125"/>
    </source>
</evidence>
<dbReference type="GO" id="GO:0032210">
    <property type="term" value="P:regulation of telomere maintenance via telomerase"/>
    <property type="evidence" value="ECO:0007669"/>
    <property type="project" value="TreeGrafter"/>
</dbReference>
<dbReference type="PANTHER" id="PTHR14513">
    <property type="entry name" value="PROTECTION OF TELOMERES 1"/>
    <property type="match status" value="1"/>
</dbReference>
<comment type="caution">
    <text evidence="7">The sequence shown here is derived from an EMBL/GenBank/DDBJ whole genome shotgun (WGS) entry which is preliminary data.</text>
</comment>
<reference evidence="7 8" key="1">
    <citation type="submission" date="2016-08" db="EMBL/GenBank/DDBJ databases">
        <authorList>
            <consortium name="Lentinula edodes genome sequencing consortium"/>
            <person name="Sakamoto Y."/>
            <person name="Nakade K."/>
            <person name="Sato S."/>
            <person name="Yoshida Y."/>
            <person name="Miyazaki K."/>
            <person name="Natsume S."/>
            <person name="Konno N."/>
        </authorList>
    </citation>
    <scope>NUCLEOTIDE SEQUENCE [LARGE SCALE GENOMIC DNA]</scope>
    <source>
        <strain evidence="7 8">NBRC 111202</strain>
    </source>
</reference>
<feature type="region of interest" description="Disordered" evidence="5">
    <location>
        <begin position="237"/>
        <end position="258"/>
    </location>
</feature>
<reference evidence="7 8" key="2">
    <citation type="submission" date="2017-02" db="EMBL/GenBank/DDBJ databases">
        <title>A genome survey and senescence transcriptome analysis in Lentinula edodes.</title>
        <authorList>
            <person name="Sakamoto Y."/>
            <person name="Nakade K."/>
            <person name="Sato S."/>
            <person name="Yoshida Y."/>
            <person name="Miyazaki K."/>
            <person name="Natsume S."/>
            <person name="Konno N."/>
        </authorList>
    </citation>
    <scope>NUCLEOTIDE SEQUENCE [LARGE SCALE GENOMIC DNA]</scope>
    <source>
        <strain evidence="7 8">NBRC 111202</strain>
    </source>
</reference>
<feature type="compositionally biased region" description="Low complexity" evidence="5">
    <location>
        <begin position="760"/>
        <end position="773"/>
    </location>
</feature>
<dbReference type="GO" id="GO:0010521">
    <property type="term" value="F:telomerase inhibitor activity"/>
    <property type="evidence" value="ECO:0007669"/>
    <property type="project" value="TreeGrafter"/>
</dbReference>
<feature type="domain" description="Telomeric single stranded DNA binding POT1/Cdc13" evidence="6">
    <location>
        <begin position="280"/>
        <end position="390"/>
    </location>
</feature>
<evidence type="ECO:0000313" key="8">
    <source>
        <dbReference type="Proteomes" id="UP000188533"/>
    </source>
</evidence>
<dbReference type="Gene3D" id="2.40.50.140">
    <property type="entry name" value="Nucleic acid-binding proteins"/>
    <property type="match status" value="3"/>
</dbReference>
<keyword evidence="8" id="KW-1185">Reference proteome</keyword>
<dbReference type="InterPro" id="IPR011564">
    <property type="entry name" value="Telomer_end-bd_POT1/Cdc13"/>
</dbReference>
<dbReference type="EMBL" id="BDGU01000600">
    <property type="protein sequence ID" value="GAW08203.1"/>
    <property type="molecule type" value="Genomic_DNA"/>
</dbReference>
<dbReference type="SUPFAM" id="SSF50249">
    <property type="entry name" value="Nucleic acid-binding proteins"/>
    <property type="match status" value="2"/>
</dbReference>
<comment type="subcellular location">
    <subcellularLocation>
        <location evidence="1">Chromosome</location>
        <location evidence="1">Telomere</location>
    </subcellularLocation>
</comment>
<dbReference type="InterPro" id="IPR028389">
    <property type="entry name" value="POT1"/>
</dbReference>
<evidence type="ECO:0000256" key="1">
    <source>
        <dbReference type="ARBA" id="ARBA00004574"/>
    </source>
</evidence>
<evidence type="ECO:0000256" key="5">
    <source>
        <dbReference type="SAM" id="MobiDB-lite"/>
    </source>
</evidence>
<keyword evidence="3" id="KW-0779">Telomere</keyword>
<name>A0A1Q3ELW8_LENED</name>
<dbReference type="STRING" id="5353.A0A1Q3ELW8"/>
<sequence length="959" mass="107694">MKRKTQESNADGSRKRLKTTSPQSHSSGAELFDFPEHQRYIASILHDQDVDGKPGYIAGKVFMKYPESEQNIHFIITTDDSEIGSKRLRVEVIFGKKCSKLLRRRDINFPLSSVILLSLRGCSADSGNSSHGVTGKLKFADKVLLKILSPGLDDVVVDLWDSNPLIPSRSADSDWFSTPREHPVEGSAVAAETKKISRRDRRLLRAKVHLEKVNDTNKIESDVVSIKAPKDLATASEPVTPKHVPLNPVPAQETKAPLDKVDGPLGLKAGCRSEKALYTSLLNATKASIFYNVVGVVFSDSLISQTSSGDYMCGLQLVDPGNRSPSDNTHFVGTPTKVNCFAINSKWLPSVREGDIVILHNVKASNFNGGTNLVGYKDRLQWAIYGRDGKLAHGVIPSDIPRDTTTDRGFRFTPFLQSGDSTLLSYCSKLREWWNAVECKKMEFLGKTHQVGNNVLTPPPERSARPWLSIKDANTGTISNGYFNCVAEIIHKHRPDQQYYEIYVTDYTSNDKCPTYDNADWCPPGLAKSCLRVELWDRSTPLGPDMEIGDFYSFRNIRMKMANNGYYEAKIQEPKISKLDPDEHGSTHTILKSLLERRAKWATKHNIEERLEKLEYTKIEDVEMRARFNCIVEILHVDLPDGPGSAKVYATDYTANDLLPEPDFDANDFDGLHKRVFKFVLRDSQAEKAKALERGNVCVFQKVMMKLLNTENVGDLGGEQRLISRLNPGLDSHKALMKDLENRKKIFFGTPDDAKASLGRSRSPSTSTSTSEPRFPDSLGRTSPLPSSPKICTSIKQLRSRVGTTVLFGIPARVKWAKPRELWDYCRPYCKKCEKRIPPNQKACVACDDFDHEFVIYQYSFNLSIEDKEGNEMPVTVLDEALFLNDLPRVNLNQDSAALGKFRACFEKLAGNVLEYQNERCAGIDDTKLKTPFVCLYGARYEEEGKQICQLLSYTLLEN</sequence>
<dbReference type="GO" id="GO:0000783">
    <property type="term" value="C:nuclear telomere cap complex"/>
    <property type="evidence" value="ECO:0007669"/>
    <property type="project" value="TreeGrafter"/>
</dbReference>
<feature type="region of interest" description="Disordered" evidence="5">
    <location>
        <begin position="1"/>
        <end position="29"/>
    </location>
</feature>
<evidence type="ECO:0000256" key="3">
    <source>
        <dbReference type="ARBA" id="ARBA00022895"/>
    </source>
</evidence>
<keyword evidence="2" id="KW-0158">Chromosome</keyword>